<dbReference type="Proteomes" id="UP000299102">
    <property type="component" value="Unassembled WGS sequence"/>
</dbReference>
<name>A0A4C1WT44_EUMVA</name>
<accession>A0A4C1WT44</accession>
<proteinExistence type="predicted"/>
<protein>
    <submittedName>
        <fullName evidence="2">Uncharacterized protein</fullName>
    </submittedName>
</protein>
<gene>
    <name evidence="2" type="ORF">EVAR_44298_1</name>
</gene>
<organism evidence="2 3">
    <name type="scientific">Eumeta variegata</name>
    <name type="common">Bagworm moth</name>
    <name type="synonym">Eumeta japonica</name>
    <dbReference type="NCBI Taxonomy" id="151549"/>
    <lineage>
        <taxon>Eukaryota</taxon>
        <taxon>Metazoa</taxon>
        <taxon>Ecdysozoa</taxon>
        <taxon>Arthropoda</taxon>
        <taxon>Hexapoda</taxon>
        <taxon>Insecta</taxon>
        <taxon>Pterygota</taxon>
        <taxon>Neoptera</taxon>
        <taxon>Endopterygota</taxon>
        <taxon>Lepidoptera</taxon>
        <taxon>Glossata</taxon>
        <taxon>Ditrysia</taxon>
        <taxon>Tineoidea</taxon>
        <taxon>Psychidae</taxon>
        <taxon>Oiketicinae</taxon>
        <taxon>Eumeta</taxon>
    </lineage>
</organism>
<evidence type="ECO:0000256" key="1">
    <source>
        <dbReference type="SAM" id="MobiDB-lite"/>
    </source>
</evidence>
<feature type="region of interest" description="Disordered" evidence="1">
    <location>
        <begin position="1"/>
        <end position="32"/>
    </location>
</feature>
<sequence length="141" mass="16350">MRSFRRRQTSPSPRGVDQAGAMNRHNDLDPPELLPRARAKIFSVTQFTYEKEKKAQTHTRAHRGHVSSKDFWKAQGQDGIIFGQYYYSIILYAGFVYKKKLYACAGFRVRSRTETNEGVSAECNARLPRRYRAIEPLEMES</sequence>
<evidence type="ECO:0000313" key="2">
    <source>
        <dbReference type="EMBL" id="GBP53297.1"/>
    </source>
</evidence>
<reference evidence="2 3" key="1">
    <citation type="journal article" date="2019" name="Commun. Biol.">
        <title>The bagworm genome reveals a unique fibroin gene that provides high tensile strength.</title>
        <authorList>
            <person name="Kono N."/>
            <person name="Nakamura H."/>
            <person name="Ohtoshi R."/>
            <person name="Tomita M."/>
            <person name="Numata K."/>
            <person name="Arakawa K."/>
        </authorList>
    </citation>
    <scope>NUCLEOTIDE SEQUENCE [LARGE SCALE GENOMIC DNA]</scope>
</reference>
<dbReference type="EMBL" id="BGZK01000620">
    <property type="protein sequence ID" value="GBP53297.1"/>
    <property type="molecule type" value="Genomic_DNA"/>
</dbReference>
<comment type="caution">
    <text evidence="2">The sequence shown here is derived from an EMBL/GenBank/DDBJ whole genome shotgun (WGS) entry which is preliminary data.</text>
</comment>
<dbReference type="AlphaFoldDB" id="A0A4C1WT44"/>
<evidence type="ECO:0000313" key="3">
    <source>
        <dbReference type="Proteomes" id="UP000299102"/>
    </source>
</evidence>
<keyword evidence="3" id="KW-1185">Reference proteome</keyword>